<feature type="transmembrane region" description="Helical" evidence="1">
    <location>
        <begin position="180"/>
        <end position="202"/>
    </location>
</feature>
<feature type="domain" description="EamA" evidence="2">
    <location>
        <begin position="153"/>
        <end position="280"/>
    </location>
</feature>
<reference evidence="3 4" key="1">
    <citation type="submission" date="2020-07" db="EMBL/GenBank/DDBJ databases">
        <title>Pseudogemmobacter sp. nov., isolated from poultry manure in Taiwan.</title>
        <authorList>
            <person name="Lin S.-Y."/>
            <person name="Tang Y.-S."/>
            <person name="Young C.-C."/>
        </authorList>
    </citation>
    <scope>NUCLEOTIDE SEQUENCE [LARGE SCALE GENOMIC DNA]</scope>
    <source>
        <strain evidence="3 4">CC-YST710</strain>
    </source>
</reference>
<dbReference type="SUPFAM" id="SSF103481">
    <property type="entry name" value="Multidrug resistance efflux transporter EmrE"/>
    <property type="match status" value="2"/>
</dbReference>
<dbReference type="Pfam" id="PF00892">
    <property type="entry name" value="EamA"/>
    <property type="match status" value="2"/>
</dbReference>
<gene>
    <name evidence="3" type="ORF">H0485_17310</name>
</gene>
<dbReference type="RefSeq" id="WP_226937205.1">
    <property type="nucleotide sequence ID" value="NZ_JACDXX010000020.1"/>
</dbReference>
<feature type="transmembrane region" description="Helical" evidence="1">
    <location>
        <begin position="208"/>
        <end position="228"/>
    </location>
</feature>
<feature type="transmembrane region" description="Helical" evidence="1">
    <location>
        <begin position="127"/>
        <end position="144"/>
    </location>
</feature>
<feature type="transmembrane region" description="Helical" evidence="1">
    <location>
        <begin position="73"/>
        <end position="90"/>
    </location>
</feature>
<keyword evidence="1" id="KW-1133">Transmembrane helix</keyword>
<evidence type="ECO:0000256" key="1">
    <source>
        <dbReference type="SAM" id="Phobius"/>
    </source>
</evidence>
<organism evidence="3 4">
    <name type="scientific">Pseudogemmobacter faecipullorum</name>
    <dbReference type="NCBI Taxonomy" id="2755041"/>
    <lineage>
        <taxon>Bacteria</taxon>
        <taxon>Pseudomonadati</taxon>
        <taxon>Pseudomonadota</taxon>
        <taxon>Alphaproteobacteria</taxon>
        <taxon>Rhodobacterales</taxon>
        <taxon>Paracoccaceae</taxon>
        <taxon>Pseudogemmobacter</taxon>
    </lineage>
</organism>
<keyword evidence="1" id="KW-0812">Transmembrane</keyword>
<protein>
    <submittedName>
        <fullName evidence="3">DMT family transporter</fullName>
    </submittedName>
</protein>
<evidence type="ECO:0000259" key="2">
    <source>
        <dbReference type="Pfam" id="PF00892"/>
    </source>
</evidence>
<accession>A0ABS8CQU4</accession>
<evidence type="ECO:0000313" key="4">
    <source>
        <dbReference type="Proteomes" id="UP001198571"/>
    </source>
</evidence>
<feature type="transmembrane region" description="Helical" evidence="1">
    <location>
        <begin position="264"/>
        <end position="282"/>
    </location>
</feature>
<feature type="transmembrane region" description="Helical" evidence="1">
    <location>
        <begin position="96"/>
        <end position="118"/>
    </location>
</feature>
<evidence type="ECO:0000313" key="3">
    <source>
        <dbReference type="EMBL" id="MCB5411754.1"/>
    </source>
</evidence>
<dbReference type="InterPro" id="IPR000620">
    <property type="entry name" value="EamA_dom"/>
</dbReference>
<sequence>MFRTLRQRSIGFMLVAMFSFALSDTFMKMALESLPLPQALVMRGIPACLFMLSIAAIDGSFRYRLQPAHGRLLALRSLMEVMATLSFLTAMQHMPIGNLTAVLQSVPLVATFAAALILRETVGWRRALAVSVGFIGVLIVIRPGPSGFDHYTLIGLVSVVFVVARDLVTRRLPRDIPAPLVALGAAGMVTTLAGIWSLTIVWQPVPLQAVAGIAVSAVFMSLAFLSLVNALKAGDVSATAPLRYAQLLWALLFGWLLFGDFPDLITLGGAALIVASGIFTLLREARLSR</sequence>
<dbReference type="PANTHER" id="PTHR22911">
    <property type="entry name" value="ACYL-MALONYL CONDENSING ENZYME-RELATED"/>
    <property type="match status" value="1"/>
</dbReference>
<dbReference type="Proteomes" id="UP001198571">
    <property type="component" value="Unassembled WGS sequence"/>
</dbReference>
<feature type="transmembrane region" description="Helical" evidence="1">
    <location>
        <begin position="39"/>
        <end position="61"/>
    </location>
</feature>
<dbReference type="InterPro" id="IPR037185">
    <property type="entry name" value="EmrE-like"/>
</dbReference>
<keyword evidence="1" id="KW-0472">Membrane</keyword>
<feature type="transmembrane region" description="Helical" evidence="1">
    <location>
        <begin position="240"/>
        <end position="258"/>
    </location>
</feature>
<dbReference type="EMBL" id="JACDXX010000020">
    <property type="protein sequence ID" value="MCB5411754.1"/>
    <property type="molecule type" value="Genomic_DNA"/>
</dbReference>
<feature type="transmembrane region" description="Helical" evidence="1">
    <location>
        <begin position="150"/>
        <end position="168"/>
    </location>
</feature>
<comment type="caution">
    <text evidence="3">The sequence shown here is derived from an EMBL/GenBank/DDBJ whole genome shotgun (WGS) entry which is preliminary data.</text>
</comment>
<keyword evidence="4" id="KW-1185">Reference proteome</keyword>
<dbReference type="PANTHER" id="PTHR22911:SF135">
    <property type="entry name" value="BLR4310 PROTEIN"/>
    <property type="match status" value="1"/>
</dbReference>
<proteinExistence type="predicted"/>
<feature type="domain" description="EamA" evidence="2">
    <location>
        <begin position="10"/>
        <end position="141"/>
    </location>
</feature>
<name>A0ABS8CQU4_9RHOB</name>